<protein>
    <recommendedName>
        <fullName evidence="7">Glutamate--tRNA ligase</fullName>
        <ecNumber evidence="7">6.1.1.17</ecNumber>
    </recommendedName>
    <alternativeName>
        <fullName evidence="7">Glutamyl-tRNA synthetase</fullName>
        <shortName evidence="7">GluRS</shortName>
    </alternativeName>
</protein>
<dbReference type="InterPro" id="IPR014729">
    <property type="entry name" value="Rossmann-like_a/b/a_fold"/>
</dbReference>
<comment type="subunit">
    <text evidence="7">Monomer.</text>
</comment>
<dbReference type="InterPro" id="IPR004527">
    <property type="entry name" value="Glu-tRNA-ligase_bac/mito"/>
</dbReference>
<comment type="function">
    <text evidence="7">Catalyzes the attachment of glutamate to tRNA(Glu) in a two-step reaction: glutamate is first activated by ATP to form Glu-AMP and then transferred to the acceptor end of tRNA(Glu).</text>
</comment>
<dbReference type="KEGG" id="mkc:kam1_1964"/>
<evidence type="ECO:0000259" key="9">
    <source>
        <dbReference type="Pfam" id="PF19269"/>
    </source>
</evidence>
<dbReference type="InterPro" id="IPR045462">
    <property type="entry name" value="aa-tRNA-synth_I_cd-bd"/>
</dbReference>
<dbReference type="PANTHER" id="PTHR43311:SF2">
    <property type="entry name" value="GLUTAMATE--TRNA LIGASE, MITOCHONDRIAL-RELATED"/>
    <property type="match status" value="1"/>
</dbReference>
<keyword evidence="5 7" id="KW-0648">Protein biosynthesis</keyword>
<feature type="domain" description="Glutamyl/glutaminyl-tRNA synthetase class Ib catalytic" evidence="8">
    <location>
        <begin position="124"/>
        <end position="285"/>
    </location>
</feature>
<dbReference type="PRINTS" id="PR00987">
    <property type="entry name" value="TRNASYNTHGLU"/>
</dbReference>
<reference evidence="11" key="1">
    <citation type="submission" date="2019-03" db="EMBL/GenBank/DDBJ databases">
        <title>Complete genome of Methylacidiphilum kamchatkense Kam1.</title>
        <authorList>
            <person name="Kruse T."/>
            <person name="Murarilal Ratnadevi C."/>
            <person name="Erikstad H.-A."/>
            <person name="Birkeland N.-K."/>
        </authorList>
    </citation>
    <scope>NUCLEOTIDE SEQUENCE [LARGE SCALE GENOMIC DNA]</scope>
    <source>
        <strain evidence="11">kam1</strain>
    </source>
</reference>
<dbReference type="STRING" id="1202785.A946_02485"/>
<comment type="caution">
    <text evidence="7">Lacks conserved residue(s) required for the propagation of feature annotation.</text>
</comment>
<comment type="similarity">
    <text evidence="1 7">Belongs to the class-I aminoacyl-tRNA synthetase family. Glutamate--tRNA ligase type 1 subfamily.</text>
</comment>
<dbReference type="EMBL" id="CP037899">
    <property type="protein sequence ID" value="QDQ43174.1"/>
    <property type="molecule type" value="Genomic_DNA"/>
</dbReference>
<keyword evidence="6 7" id="KW-0030">Aminoacyl-tRNA synthetase</keyword>
<evidence type="ECO:0000256" key="4">
    <source>
        <dbReference type="ARBA" id="ARBA00022840"/>
    </source>
</evidence>
<feature type="domain" description="Glutamyl/glutaminyl-tRNA synthetase class Ib catalytic" evidence="8">
    <location>
        <begin position="10"/>
        <end position="116"/>
    </location>
</feature>
<name>A0A516TPN8_9BACT</name>
<sequence length="448" mass="51661">MTSTTPSHPRVRFAPSPTGYLHIGGARTALFNWLYARHTNGTFILRIEDTDASRNTPQALSVIFENLRWLGLDWDEGPLPDGSTIGSFGPYFQSQRKDIYEAYCKKLIDKDMAYIKEGAVLFRMPRKRIIVPDIICGDIYFDCTLEKDFVIRRKDGSFVFHLVNVVDDCEMKITHVIRGEDHLSNTPKHIAIFESLGIKSPLYAHIPLILNPEGSKMSKRDKGSSVQEYIDEGYLPKAFRNYLCLLGWSIKENREIFDIEEAIAKFDLTQIHRSNARFNRQKLLWINGEYMRAMPLEELLPHALSWLKKAGLIDDHYDNIPFLKGAVAIVREKVKTGKELVDWMKPLLSEQIEYEDAVLQKYLDNKGKNILKEVFPYLEKISPFQSKELEETIKSLAMKNGRKTADYIHRLRVALTGRTVGPSLYPMLEVLGKEKVLNRLHKVLFEHE</sequence>
<dbReference type="GO" id="GO:0005829">
    <property type="term" value="C:cytosol"/>
    <property type="evidence" value="ECO:0007669"/>
    <property type="project" value="TreeGrafter"/>
</dbReference>
<dbReference type="RefSeq" id="WP_143958405.1">
    <property type="nucleotide sequence ID" value="NZ_CP037899.1"/>
</dbReference>
<dbReference type="GO" id="GO:0004818">
    <property type="term" value="F:glutamate-tRNA ligase activity"/>
    <property type="evidence" value="ECO:0007669"/>
    <property type="project" value="UniProtKB-UniRule"/>
</dbReference>
<feature type="domain" description="Aminoacyl-tRNA synthetase class I anticodon-binding" evidence="9">
    <location>
        <begin position="299"/>
        <end position="443"/>
    </location>
</feature>
<evidence type="ECO:0000256" key="7">
    <source>
        <dbReference type="HAMAP-Rule" id="MF_00022"/>
    </source>
</evidence>
<evidence type="ECO:0000259" key="8">
    <source>
        <dbReference type="Pfam" id="PF00749"/>
    </source>
</evidence>
<comment type="catalytic activity">
    <reaction evidence="7">
        <text>tRNA(Glu) + L-glutamate + ATP = L-glutamyl-tRNA(Glu) + AMP + diphosphate</text>
        <dbReference type="Rhea" id="RHEA:23540"/>
        <dbReference type="Rhea" id="RHEA-COMP:9663"/>
        <dbReference type="Rhea" id="RHEA-COMP:9680"/>
        <dbReference type="ChEBI" id="CHEBI:29985"/>
        <dbReference type="ChEBI" id="CHEBI:30616"/>
        <dbReference type="ChEBI" id="CHEBI:33019"/>
        <dbReference type="ChEBI" id="CHEBI:78442"/>
        <dbReference type="ChEBI" id="CHEBI:78520"/>
        <dbReference type="ChEBI" id="CHEBI:456215"/>
        <dbReference type="EC" id="6.1.1.17"/>
    </reaction>
</comment>
<dbReference type="Gene3D" id="1.10.10.350">
    <property type="match status" value="1"/>
</dbReference>
<dbReference type="SUPFAM" id="SSF52374">
    <property type="entry name" value="Nucleotidylyl transferase"/>
    <property type="match status" value="1"/>
</dbReference>
<dbReference type="EC" id="6.1.1.17" evidence="7"/>
<dbReference type="PROSITE" id="PS00178">
    <property type="entry name" value="AA_TRNA_LIGASE_I"/>
    <property type="match status" value="1"/>
</dbReference>
<dbReference type="Pfam" id="PF00749">
    <property type="entry name" value="tRNA-synt_1c"/>
    <property type="match status" value="2"/>
</dbReference>
<feature type="short sequence motif" description="'HIGH' region" evidence="7">
    <location>
        <begin position="15"/>
        <end position="25"/>
    </location>
</feature>
<gene>
    <name evidence="7" type="primary">gltX</name>
    <name evidence="10" type="ORF">kam1_1964</name>
</gene>
<organism evidence="10 11">
    <name type="scientific">Methylacidiphilum kamchatkense Kam1</name>
    <dbReference type="NCBI Taxonomy" id="1202785"/>
    <lineage>
        <taxon>Bacteria</taxon>
        <taxon>Pseudomonadati</taxon>
        <taxon>Verrucomicrobiota</taxon>
        <taxon>Methylacidiphilae</taxon>
        <taxon>Methylacidiphilales</taxon>
        <taxon>Methylacidiphilaceae</taxon>
        <taxon>Methylacidiphilum (ex Ratnadevi et al. 2023)</taxon>
    </lineage>
</organism>
<dbReference type="InterPro" id="IPR049940">
    <property type="entry name" value="GluQ/Sye"/>
</dbReference>
<accession>A0A516TPN8</accession>
<keyword evidence="2 7" id="KW-0436">Ligase</keyword>
<dbReference type="InterPro" id="IPR033910">
    <property type="entry name" value="GluRS_core"/>
</dbReference>
<dbReference type="SUPFAM" id="SSF48163">
    <property type="entry name" value="An anticodon-binding domain of class I aminoacyl-tRNA synthetases"/>
    <property type="match status" value="1"/>
</dbReference>
<evidence type="ECO:0000313" key="10">
    <source>
        <dbReference type="EMBL" id="QDQ43174.1"/>
    </source>
</evidence>
<dbReference type="InterPro" id="IPR001412">
    <property type="entry name" value="aa-tRNA-synth_I_CS"/>
</dbReference>
<dbReference type="GO" id="GO:0008270">
    <property type="term" value="F:zinc ion binding"/>
    <property type="evidence" value="ECO:0007669"/>
    <property type="project" value="InterPro"/>
</dbReference>
<feature type="short sequence motif" description="'KMSKS' region" evidence="7">
    <location>
        <begin position="216"/>
        <end position="220"/>
    </location>
</feature>
<dbReference type="InterPro" id="IPR008925">
    <property type="entry name" value="aa_tRNA-synth_I_cd-bd_sf"/>
</dbReference>
<dbReference type="GO" id="GO:0006424">
    <property type="term" value="P:glutamyl-tRNA aminoacylation"/>
    <property type="evidence" value="ECO:0007669"/>
    <property type="project" value="UniProtKB-UniRule"/>
</dbReference>
<evidence type="ECO:0000256" key="2">
    <source>
        <dbReference type="ARBA" id="ARBA00022598"/>
    </source>
</evidence>
<keyword evidence="4 7" id="KW-0067">ATP-binding</keyword>
<dbReference type="Gene3D" id="3.40.50.620">
    <property type="entry name" value="HUPs"/>
    <property type="match status" value="2"/>
</dbReference>
<evidence type="ECO:0000313" key="11">
    <source>
        <dbReference type="Proteomes" id="UP000315925"/>
    </source>
</evidence>
<keyword evidence="7" id="KW-0963">Cytoplasm</keyword>
<dbReference type="InterPro" id="IPR020058">
    <property type="entry name" value="Glu/Gln-tRNA-synth_Ib_cat-dom"/>
</dbReference>
<evidence type="ECO:0000256" key="1">
    <source>
        <dbReference type="ARBA" id="ARBA00007894"/>
    </source>
</evidence>
<dbReference type="Proteomes" id="UP000315925">
    <property type="component" value="Chromosome"/>
</dbReference>
<evidence type="ECO:0000256" key="3">
    <source>
        <dbReference type="ARBA" id="ARBA00022741"/>
    </source>
</evidence>
<evidence type="ECO:0000256" key="5">
    <source>
        <dbReference type="ARBA" id="ARBA00022917"/>
    </source>
</evidence>
<dbReference type="Pfam" id="PF19269">
    <property type="entry name" value="Anticodon_2"/>
    <property type="match status" value="1"/>
</dbReference>
<dbReference type="HAMAP" id="MF_00022">
    <property type="entry name" value="Glu_tRNA_synth_type1"/>
    <property type="match status" value="1"/>
</dbReference>
<dbReference type="InterPro" id="IPR020751">
    <property type="entry name" value="aa-tRNA-synth_I_codon-bd_sub2"/>
</dbReference>
<feature type="binding site" evidence="7">
    <location>
        <position position="219"/>
    </location>
    <ligand>
        <name>ATP</name>
        <dbReference type="ChEBI" id="CHEBI:30616"/>
    </ligand>
</feature>
<dbReference type="NCBIfam" id="TIGR00464">
    <property type="entry name" value="gltX_bact"/>
    <property type="match status" value="1"/>
</dbReference>
<evidence type="ECO:0000256" key="6">
    <source>
        <dbReference type="ARBA" id="ARBA00023146"/>
    </source>
</evidence>
<dbReference type="PANTHER" id="PTHR43311">
    <property type="entry name" value="GLUTAMATE--TRNA LIGASE"/>
    <property type="match status" value="1"/>
</dbReference>
<dbReference type="GO" id="GO:0000049">
    <property type="term" value="F:tRNA binding"/>
    <property type="evidence" value="ECO:0007669"/>
    <property type="project" value="InterPro"/>
</dbReference>
<dbReference type="CDD" id="cd00808">
    <property type="entry name" value="GluRS_core"/>
    <property type="match status" value="1"/>
</dbReference>
<proteinExistence type="inferred from homology"/>
<dbReference type="AlphaFoldDB" id="A0A516TPN8"/>
<dbReference type="InterPro" id="IPR000924">
    <property type="entry name" value="Glu/Gln-tRNA-synth"/>
</dbReference>
<comment type="subcellular location">
    <subcellularLocation>
        <location evidence="7">Cytoplasm</location>
    </subcellularLocation>
</comment>
<keyword evidence="3 7" id="KW-0547">Nucleotide-binding</keyword>
<dbReference type="GO" id="GO:0005524">
    <property type="term" value="F:ATP binding"/>
    <property type="evidence" value="ECO:0007669"/>
    <property type="project" value="UniProtKB-UniRule"/>
</dbReference>